<dbReference type="GeneID" id="18241891"/>
<proteinExistence type="inferred from homology"/>
<keyword evidence="6" id="KW-0505">Motor protein</keyword>
<dbReference type="PANTHER" id="PTHR47969">
    <property type="entry name" value="CHROMOSOME-ASSOCIATED KINESIN KIF4A-RELATED"/>
    <property type="match status" value="1"/>
</dbReference>
<dbReference type="SUPFAM" id="SSF52540">
    <property type="entry name" value="P-loop containing nucleoside triphosphate hydrolases"/>
    <property type="match status" value="1"/>
</dbReference>
<dbReference type="GO" id="GO:0008017">
    <property type="term" value="F:microtubule binding"/>
    <property type="evidence" value="ECO:0007669"/>
    <property type="project" value="InterPro"/>
</dbReference>
<dbReference type="InParanoid" id="F4NS59"/>
<gene>
    <name evidence="8" type="ORF">BATDEDRAFT_8491</name>
</gene>
<keyword evidence="4 6" id="KW-0067">ATP-binding</keyword>
<dbReference type="OrthoDB" id="3176171at2759"/>
<dbReference type="RefSeq" id="XP_006675008.1">
    <property type="nucleotide sequence ID" value="XM_006674945.1"/>
</dbReference>
<dbReference type="GO" id="GO:0003777">
    <property type="term" value="F:microtubule motor activity"/>
    <property type="evidence" value="ECO:0007669"/>
    <property type="project" value="InterPro"/>
</dbReference>
<evidence type="ECO:0000256" key="5">
    <source>
        <dbReference type="ARBA" id="ARBA00023054"/>
    </source>
</evidence>
<dbReference type="InterPro" id="IPR036961">
    <property type="entry name" value="Kinesin_motor_dom_sf"/>
</dbReference>
<dbReference type="HOGENOM" id="CLU_001485_2_9_1"/>
<name>F4NS59_BATDJ</name>
<protein>
    <recommendedName>
        <fullName evidence="7">Kinesin motor domain-containing protein</fullName>
    </recommendedName>
</protein>
<dbReference type="SMART" id="SM00129">
    <property type="entry name" value="KISc"/>
    <property type="match status" value="1"/>
</dbReference>
<keyword evidence="2" id="KW-0963">Cytoplasm</keyword>
<evidence type="ECO:0000256" key="6">
    <source>
        <dbReference type="PROSITE-ProRule" id="PRU00283"/>
    </source>
</evidence>
<keyword evidence="9" id="KW-1185">Reference proteome</keyword>
<organism evidence="8 9">
    <name type="scientific">Batrachochytrium dendrobatidis (strain JAM81 / FGSC 10211)</name>
    <name type="common">Frog chytrid fungus</name>
    <dbReference type="NCBI Taxonomy" id="684364"/>
    <lineage>
        <taxon>Eukaryota</taxon>
        <taxon>Fungi</taxon>
        <taxon>Fungi incertae sedis</taxon>
        <taxon>Chytridiomycota</taxon>
        <taxon>Chytridiomycota incertae sedis</taxon>
        <taxon>Chytridiomycetes</taxon>
        <taxon>Rhizophydiales</taxon>
        <taxon>Rhizophydiales incertae sedis</taxon>
        <taxon>Batrachochytrium</taxon>
    </lineage>
</organism>
<dbReference type="Gene3D" id="3.40.850.10">
    <property type="entry name" value="Kinesin motor domain"/>
    <property type="match status" value="1"/>
</dbReference>
<dbReference type="EMBL" id="GL882879">
    <property type="protein sequence ID" value="EGF83791.1"/>
    <property type="molecule type" value="Genomic_DNA"/>
</dbReference>
<evidence type="ECO:0000256" key="3">
    <source>
        <dbReference type="ARBA" id="ARBA00022741"/>
    </source>
</evidence>
<dbReference type="GO" id="GO:0005524">
    <property type="term" value="F:ATP binding"/>
    <property type="evidence" value="ECO:0007669"/>
    <property type="project" value="UniProtKB-UniRule"/>
</dbReference>
<evidence type="ECO:0000256" key="2">
    <source>
        <dbReference type="ARBA" id="ARBA00022490"/>
    </source>
</evidence>
<comment type="subcellular location">
    <subcellularLocation>
        <location evidence="1">Cytoplasm</location>
    </subcellularLocation>
</comment>
<evidence type="ECO:0000259" key="7">
    <source>
        <dbReference type="PROSITE" id="PS50067"/>
    </source>
</evidence>
<keyword evidence="5" id="KW-0175">Coiled coil</keyword>
<evidence type="ECO:0000313" key="8">
    <source>
        <dbReference type="EMBL" id="EGF83791.1"/>
    </source>
</evidence>
<evidence type="ECO:0000256" key="1">
    <source>
        <dbReference type="ARBA" id="ARBA00004496"/>
    </source>
</evidence>
<evidence type="ECO:0000256" key="4">
    <source>
        <dbReference type="ARBA" id="ARBA00022840"/>
    </source>
</evidence>
<accession>F4NS59</accession>
<dbReference type="GO" id="GO:0005737">
    <property type="term" value="C:cytoplasm"/>
    <property type="evidence" value="ECO:0007669"/>
    <property type="project" value="UniProtKB-SubCell"/>
</dbReference>
<dbReference type="InterPro" id="IPR027640">
    <property type="entry name" value="Kinesin-like_fam"/>
</dbReference>
<dbReference type="OMA" id="ICNTGKH"/>
<dbReference type="STRING" id="684364.F4NS59"/>
<keyword evidence="3 6" id="KW-0547">Nucleotide-binding</keyword>
<dbReference type="GO" id="GO:0007018">
    <property type="term" value="P:microtubule-based movement"/>
    <property type="evidence" value="ECO:0007669"/>
    <property type="project" value="InterPro"/>
</dbReference>
<dbReference type="Proteomes" id="UP000007241">
    <property type="component" value="Unassembled WGS sequence"/>
</dbReference>
<dbReference type="PANTHER" id="PTHR47969:SF15">
    <property type="entry name" value="CHROMOSOME-ASSOCIATED KINESIN KIF4A-RELATED"/>
    <property type="match status" value="1"/>
</dbReference>
<feature type="domain" description="Kinesin motor" evidence="7">
    <location>
        <begin position="1"/>
        <end position="236"/>
    </location>
</feature>
<comment type="similarity">
    <text evidence="6">Belongs to the TRAFAC class myosin-kinesin ATPase superfamily. Kinesin family.</text>
</comment>
<dbReference type="AlphaFoldDB" id="F4NS59"/>
<evidence type="ECO:0000313" key="9">
    <source>
        <dbReference type="Proteomes" id="UP000007241"/>
    </source>
</evidence>
<sequence>VHLVPGEPQVVVGKDNQHQRKSFTFDSTYGPESTQREIFEGLVAPLMNQFFEGFNATILAYGQTFSGKTFTMGSSNDHKAPDDIRGIIPRVVLDIFEHIKRDADIEYQIRASFVEIYQEQIRDLLMPGNDQRDIAIRENKLGVITISGIHEESVSTPAALMRCLERGGVERTTGDTHIHSYSSRSHAIFTITLEQISRKGLRNISSTETNTEPLILRRSKLQLVDLAGIVIFCLTC</sequence>
<dbReference type="PROSITE" id="PS50067">
    <property type="entry name" value="KINESIN_MOTOR_2"/>
    <property type="match status" value="1"/>
</dbReference>
<dbReference type="PRINTS" id="PR00380">
    <property type="entry name" value="KINESINHEAVY"/>
</dbReference>
<reference evidence="8 9" key="1">
    <citation type="submission" date="2009-12" db="EMBL/GenBank/DDBJ databases">
        <title>The draft genome of Batrachochytrium dendrobatidis.</title>
        <authorList>
            <consortium name="US DOE Joint Genome Institute (JGI-PGF)"/>
            <person name="Kuo A."/>
            <person name="Salamov A."/>
            <person name="Schmutz J."/>
            <person name="Lucas S."/>
            <person name="Pitluck S."/>
            <person name="Rosenblum E."/>
            <person name="Stajich J."/>
            <person name="Eisen M."/>
            <person name="Grigoriev I.V."/>
        </authorList>
    </citation>
    <scope>NUCLEOTIDE SEQUENCE [LARGE SCALE GENOMIC DNA]</scope>
    <source>
        <strain evidence="9">JAM81 / FGSC 10211</strain>
    </source>
</reference>
<dbReference type="Pfam" id="PF00225">
    <property type="entry name" value="Kinesin"/>
    <property type="match status" value="1"/>
</dbReference>
<dbReference type="InterPro" id="IPR027417">
    <property type="entry name" value="P-loop_NTPase"/>
</dbReference>
<dbReference type="InterPro" id="IPR001752">
    <property type="entry name" value="Kinesin_motor_dom"/>
</dbReference>
<feature type="non-terminal residue" evidence="8">
    <location>
        <position position="1"/>
    </location>
</feature>
<feature type="binding site" evidence="6">
    <location>
        <begin position="62"/>
        <end position="69"/>
    </location>
    <ligand>
        <name>ATP</name>
        <dbReference type="ChEBI" id="CHEBI:30616"/>
    </ligand>
</feature>